<feature type="domain" description="PTS EIIA type-2" evidence="1">
    <location>
        <begin position="4"/>
        <end position="155"/>
    </location>
</feature>
<dbReference type="PANTHER" id="PTHR47738:SF3">
    <property type="entry name" value="PHOSPHOTRANSFERASE SYSTEM MANNITOL_FRUCTOSE-SPECIFIC IIA DOMAIN CONTAINING PROTEIN"/>
    <property type="match status" value="1"/>
</dbReference>
<evidence type="ECO:0000313" key="3">
    <source>
        <dbReference type="Proteomes" id="UP000199668"/>
    </source>
</evidence>
<dbReference type="InterPro" id="IPR016152">
    <property type="entry name" value="PTrfase/Anion_transptr"/>
</dbReference>
<dbReference type="Gene3D" id="3.40.930.10">
    <property type="entry name" value="Mannitol-specific EII, Chain A"/>
    <property type="match status" value="1"/>
</dbReference>
<dbReference type="PANTHER" id="PTHR47738">
    <property type="entry name" value="PTS SYSTEM FRUCTOSE-LIKE EIIA COMPONENT-RELATED"/>
    <property type="match status" value="1"/>
</dbReference>
<dbReference type="OrthoDB" id="370976at2"/>
<sequence length="162" mass="18264">MSDLHIDETLILDNMQAADADDVLRTMAANLYDHELVEESYIQAVIDREHEHPTGLPTKGPAVAIPHTSKEHVRQKTISIGVLDEPVAFGIMGEEKETVPVELVFMLAMDDEHSQLSMLQQLMSIFQDETQLSFYKNTKDKTKRKEALIDTLSLSRQGGETR</sequence>
<accession>A0A1I4PJ94</accession>
<dbReference type="PROSITE" id="PS51094">
    <property type="entry name" value="PTS_EIIA_TYPE_2"/>
    <property type="match status" value="1"/>
</dbReference>
<dbReference type="EMBL" id="FOTY01000027">
    <property type="protein sequence ID" value="SFM27777.1"/>
    <property type="molecule type" value="Genomic_DNA"/>
</dbReference>
<dbReference type="InterPro" id="IPR051541">
    <property type="entry name" value="PTS_SugarTrans_NitroReg"/>
</dbReference>
<reference evidence="2 3" key="1">
    <citation type="submission" date="2016-10" db="EMBL/GenBank/DDBJ databases">
        <authorList>
            <person name="de Groot N.N."/>
        </authorList>
    </citation>
    <scope>NUCLEOTIDE SEQUENCE [LARGE SCALE GENOMIC DNA]</scope>
    <source>
        <strain evidence="2 3">CGMCC 1.6134</strain>
    </source>
</reference>
<dbReference type="InterPro" id="IPR002178">
    <property type="entry name" value="PTS_EIIA_type-2_dom"/>
</dbReference>
<dbReference type="SUPFAM" id="SSF55804">
    <property type="entry name" value="Phoshotransferase/anion transport protein"/>
    <property type="match status" value="1"/>
</dbReference>
<protein>
    <submittedName>
        <fullName evidence="2">PTS system, galactitol-specific IIA component</fullName>
    </submittedName>
</protein>
<organism evidence="2 3">
    <name type="scientific">Salibacterium qingdaonense</name>
    <dbReference type="NCBI Taxonomy" id="266892"/>
    <lineage>
        <taxon>Bacteria</taxon>
        <taxon>Bacillati</taxon>
        <taxon>Bacillota</taxon>
        <taxon>Bacilli</taxon>
        <taxon>Bacillales</taxon>
        <taxon>Bacillaceae</taxon>
    </lineage>
</organism>
<evidence type="ECO:0000259" key="1">
    <source>
        <dbReference type="PROSITE" id="PS51094"/>
    </source>
</evidence>
<keyword evidence="3" id="KW-1185">Reference proteome</keyword>
<name>A0A1I4PJ94_9BACI</name>
<gene>
    <name evidence="2" type="ORF">SAMN04488054_12723</name>
</gene>
<dbReference type="AlphaFoldDB" id="A0A1I4PJ94"/>
<dbReference type="RefSeq" id="WP_090927947.1">
    <property type="nucleotide sequence ID" value="NZ_FOTY01000027.1"/>
</dbReference>
<evidence type="ECO:0000313" key="2">
    <source>
        <dbReference type="EMBL" id="SFM27777.1"/>
    </source>
</evidence>
<dbReference type="STRING" id="266892.SAMN04488054_12723"/>
<dbReference type="Pfam" id="PF00359">
    <property type="entry name" value="PTS_EIIA_2"/>
    <property type="match status" value="1"/>
</dbReference>
<dbReference type="Proteomes" id="UP000199668">
    <property type="component" value="Unassembled WGS sequence"/>
</dbReference>
<dbReference type="CDD" id="cd00211">
    <property type="entry name" value="PTS_IIA_fru"/>
    <property type="match status" value="1"/>
</dbReference>
<proteinExistence type="predicted"/>